<proteinExistence type="predicted"/>
<dbReference type="OrthoDB" id="414826at2759"/>
<protein>
    <submittedName>
        <fullName evidence="6">Cell wall protein PRY3-like isoform X1</fullName>
    </submittedName>
</protein>
<dbReference type="InterPro" id="IPR001283">
    <property type="entry name" value="CRISP-related"/>
</dbReference>
<dbReference type="InterPro" id="IPR014044">
    <property type="entry name" value="CAP_dom"/>
</dbReference>
<dbReference type="Proteomes" id="UP000322000">
    <property type="component" value="Chromosome 14"/>
</dbReference>
<dbReference type="InterPro" id="IPR002413">
    <property type="entry name" value="V5_allergen-like"/>
</dbReference>
<organism evidence="5 6">
    <name type="scientific">Trichoplusia ni</name>
    <name type="common">Cabbage looper</name>
    <dbReference type="NCBI Taxonomy" id="7111"/>
    <lineage>
        <taxon>Eukaryota</taxon>
        <taxon>Metazoa</taxon>
        <taxon>Ecdysozoa</taxon>
        <taxon>Arthropoda</taxon>
        <taxon>Hexapoda</taxon>
        <taxon>Insecta</taxon>
        <taxon>Pterygota</taxon>
        <taxon>Neoptera</taxon>
        <taxon>Endopterygota</taxon>
        <taxon>Lepidoptera</taxon>
        <taxon>Glossata</taxon>
        <taxon>Ditrysia</taxon>
        <taxon>Noctuoidea</taxon>
        <taxon>Noctuidae</taxon>
        <taxon>Plusiinae</taxon>
        <taxon>Trichoplusia</taxon>
    </lineage>
</organism>
<dbReference type="InterPro" id="IPR035940">
    <property type="entry name" value="CAP_sf"/>
</dbReference>
<evidence type="ECO:0000259" key="4">
    <source>
        <dbReference type="SMART" id="SM00198"/>
    </source>
</evidence>
<feature type="signal peptide" evidence="3">
    <location>
        <begin position="1"/>
        <end position="22"/>
    </location>
</feature>
<feature type="chain" id="PRO_5028828210" evidence="3">
    <location>
        <begin position="23"/>
        <end position="649"/>
    </location>
</feature>
<dbReference type="KEGG" id="tnl:113500436"/>
<keyword evidence="2" id="KW-0964">Secreted</keyword>
<comment type="subcellular location">
    <subcellularLocation>
        <location evidence="1">Secreted</location>
    </subcellularLocation>
</comment>
<dbReference type="Gene3D" id="3.40.33.10">
    <property type="entry name" value="CAP"/>
    <property type="match status" value="1"/>
</dbReference>
<dbReference type="GO" id="GO:0005576">
    <property type="term" value="C:extracellular region"/>
    <property type="evidence" value="ECO:0007669"/>
    <property type="project" value="UniProtKB-SubCell"/>
</dbReference>
<dbReference type="CDD" id="cd05380">
    <property type="entry name" value="CAP_euk"/>
    <property type="match status" value="1"/>
</dbReference>
<dbReference type="AlphaFoldDB" id="A0A7E5W8L9"/>
<keyword evidence="3" id="KW-0732">Signal</keyword>
<name>A0A7E5W8L9_TRINI</name>
<dbReference type="SMART" id="SM00198">
    <property type="entry name" value="SCP"/>
    <property type="match status" value="1"/>
</dbReference>
<dbReference type="GeneID" id="113500436"/>
<evidence type="ECO:0000313" key="6">
    <source>
        <dbReference type="RefSeq" id="XP_026737028.1"/>
    </source>
</evidence>
<feature type="domain" description="SCP" evidence="4">
    <location>
        <begin position="62"/>
        <end position="232"/>
    </location>
</feature>
<evidence type="ECO:0000256" key="2">
    <source>
        <dbReference type="ARBA" id="ARBA00022525"/>
    </source>
</evidence>
<evidence type="ECO:0000256" key="3">
    <source>
        <dbReference type="SAM" id="SignalP"/>
    </source>
</evidence>
<dbReference type="PRINTS" id="PR00838">
    <property type="entry name" value="V5ALLERGEN"/>
</dbReference>
<evidence type="ECO:0000313" key="5">
    <source>
        <dbReference type="Proteomes" id="UP000322000"/>
    </source>
</evidence>
<dbReference type="InParanoid" id="A0A7E5W8L9"/>
<dbReference type="PANTHER" id="PTHR10334">
    <property type="entry name" value="CYSTEINE-RICH SECRETORY PROTEIN-RELATED"/>
    <property type="match status" value="1"/>
</dbReference>
<dbReference type="SUPFAM" id="SSF55797">
    <property type="entry name" value="PR-1-like"/>
    <property type="match status" value="1"/>
</dbReference>
<gene>
    <name evidence="6" type="primary">LOC113500436</name>
</gene>
<dbReference type="RefSeq" id="XP_026737028.1">
    <property type="nucleotide sequence ID" value="XM_026881227.1"/>
</dbReference>
<evidence type="ECO:0000256" key="1">
    <source>
        <dbReference type="ARBA" id="ARBA00004613"/>
    </source>
</evidence>
<dbReference type="Pfam" id="PF00188">
    <property type="entry name" value="CAP"/>
    <property type="match status" value="1"/>
</dbReference>
<sequence>MLMLNNLIVLYILGTCFSEGDAKDYCSAEYCHNSKQHTLCKYQSKEPANHCSAYEKFITSDNDRRQILDKINSRRNKVASGEIRSYPPAESMMKLTWNRELEESAQRWADQCVQYSVRDVKDTCRDLGAVPVGQNIATIHGDAPGLTPLSLVDVWYMELLNTNSSILSRYVPSSEVGQSHYDYFTQLVWADSKEVGCGGVKFKERLEDHDTVNYRTIYRLVCNFAPTGNLRNRTIYASGPPCSKCPLDRVCDRVNTALCALKSGEWIDNLDDSVVDHANSMDKLTTQSILQTISTHILDMPDSGNITDVDLVADKESSTQFDFFSHLYEYTRQSITLRTNAKFCENAMVVDDFVELVKKKLSDDPMIKELMLTSKSVPISGNSENTFNDAGVAAFIDRVYSKKGALTTKSTVTSDYVNSTFLVDLIEAVIFRNGDKMQKSEDYRQNTQPMSTIRPVKIQAELAEIKQNEDFTGHYFFPEDDQESSSEMTESYYDHTNFVASEEVFDDLKMSTITNDFLDDILESDITSEKPQDIFFHNYLVDKKPKQQIKRKRRNQGYYEIDFNSNELIEPTDKLLNKRYKKSQWCPYDIEKYKITYKQLLRKITNDLKTVKFNEVFQCTQNSSTRLKPLIQTSFLLIVIIIKRYSLFK</sequence>
<reference evidence="6" key="1">
    <citation type="submission" date="2025-08" db="UniProtKB">
        <authorList>
            <consortium name="RefSeq"/>
        </authorList>
    </citation>
    <scope>IDENTIFICATION</scope>
</reference>
<dbReference type="PRINTS" id="PR00837">
    <property type="entry name" value="V5TPXLIKE"/>
</dbReference>
<accession>A0A7E5W8L9</accession>
<keyword evidence="5" id="KW-1185">Reference proteome</keyword>